<name>A0ABW4U7Y5_9HYPH</name>
<evidence type="ECO:0000256" key="4">
    <source>
        <dbReference type="ARBA" id="ARBA00022741"/>
    </source>
</evidence>
<keyword evidence="5" id="KW-0067">ATP-binding</keyword>
<dbReference type="Gene3D" id="3.40.50.300">
    <property type="entry name" value="P-loop containing nucleotide triphosphate hydrolases"/>
    <property type="match status" value="1"/>
</dbReference>
<dbReference type="PROSITE" id="PS50893">
    <property type="entry name" value="ABC_TRANSPORTER_2"/>
    <property type="match status" value="1"/>
</dbReference>
<keyword evidence="4" id="KW-0547">Nucleotide-binding</keyword>
<dbReference type="InterPro" id="IPR027417">
    <property type="entry name" value="P-loop_NTPase"/>
</dbReference>
<comment type="similarity">
    <text evidence="2">Belongs to the ABC transporter superfamily.</text>
</comment>
<accession>A0ABW4U7Y5</accession>
<evidence type="ECO:0000256" key="5">
    <source>
        <dbReference type="ARBA" id="ARBA00022840"/>
    </source>
</evidence>
<dbReference type="PANTHER" id="PTHR43166">
    <property type="entry name" value="AMINO ACID IMPORT ATP-BINDING PROTEIN"/>
    <property type="match status" value="1"/>
</dbReference>
<dbReference type="RefSeq" id="WP_379098305.1">
    <property type="nucleotide sequence ID" value="NZ_JBHUGZ010000008.1"/>
</dbReference>
<keyword evidence="3" id="KW-0813">Transport</keyword>
<dbReference type="SUPFAM" id="SSF52540">
    <property type="entry name" value="P-loop containing nucleoside triphosphate hydrolases"/>
    <property type="match status" value="1"/>
</dbReference>
<evidence type="ECO:0000256" key="1">
    <source>
        <dbReference type="ARBA" id="ARBA00004202"/>
    </source>
</evidence>
<evidence type="ECO:0000256" key="2">
    <source>
        <dbReference type="ARBA" id="ARBA00005417"/>
    </source>
</evidence>
<dbReference type="CDD" id="cd06233">
    <property type="entry name" value="M14-like"/>
    <property type="match status" value="1"/>
</dbReference>
<evidence type="ECO:0000313" key="9">
    <source>
        <dbReference type="Proteomes" id="UP001597405"/>
    </source>
</evidence>
<feature type="domain" description="ABC transporter" evidence="7">
    <location>
        <begin position="422"/>
        <end position="667"/>
    </location>
</feature>
<dbReference type="EMBL" id="JBHUGZ010000008">
    <property type="protein sequence ID" value="MFD1983628.1"/>
    <property type="molecule type" value="Genomic_DNA"/>
</dbReference>
<feature type="region of interest" description="Disordered" evidence="6">
    <location>
        <begin position="1"/>
        <end position="20"/>
    </location>
</feature>
<organism evidence="8 9">
    <name type="scientific">Mesorhizobium newzealandense</name>
    <dbReference type="NCBI Taxonomy" id="1300302"/>
    <lineage>
        <taxon>Bacteria</taxon>
        <taxon>Pseudomonadati</taxon>
        <taxon>Pseudomonadota</taxon>
        <taxon>Alphaproteobacteria</taxon>
        <taxon>Hyphomicrobiales</taxon>
        <taxon>Phyllobacteriaceae</taxon>
        <taxon>Mesorhizobium</taxon>
    </lineage>
</organism>
<dbReference type="PROSITE" id="PS00211">
    <property type="entry name" value="ABC_TRANSPORTER_1"/>
    <property type="match status" value="1"/>
</dbReference>
<dbReference type="Proteomes" id="UP001597405">
    <property type="component" value="Unassembled WGS sequence"/>
</dbReference>
<protein>
    <submittedName>
        <fullName evidence="8">DUF2817 domain-containing protein</fullName>
    </submittedName>
</protein>
<comment type="subcellular location">
    <subcellularLocation>
        <location evidence="1">Cell membrane</location>
        <topology evidence="1">Peripheral membrane protein</topology>
    </subcellularLocation>
</comment>
<dbReference type="PANTHER" id="PTHR43166:SF35">
    <property type="entry name" value="L-CYSTINE IMPORT ATP-BINDING PROTEIN TCYN"/>
    <property type="match status" value="1"/>
</dbReference>
<dbReference type="InterPro" id="IPR017871">
    <property type="entry name" value="ABC_transporter-like_CS"/>
</dbReference>
<dbReference type="SUPFAM" id="SSF53187">
    <property type="entry name" value="Zn-dependent exopeptidases"/>
    <property type="match status" value="1"/>
</dbReference>
<reference evidence="9" key="1">
    <citation type="journal article" date="2019" name="Int. J. Syst. Evol. Microbiol.">
        <title>The Global Catalogue of Microorganisms (GCM) 10K type strain sequencing project: providing services to taxonomists for standard genome sequencing and annotation.</title>
        <authorList>
            <consortium name="The Broad Institute Genomics Platform"/>
            <consortium name="The Broad Institute Genome Sequencing Center for Infectious Disease"/>
            <person name="Wu L."/>
            <person name="Ma J."/>
        </authorList>
    </citation>
    <scope>NUCLEOTIDE SEQUENCE [LARGE SCALE GENOMIC DNA]</scope>
    <source>
        <strain evidence="9">CGMCC 1.16225</strain>
    </source>
</reference>
<dbReference type="CDD" id="cd03262">
    <property type="entry name" value="ABC_HisP_GlnQ"/>
    <property type="match status" value="1"/>
</dbReference>
<dbReference type="Gene3D" id="3.40.630.10">
    <property type="entry name" value="Zn peptidases"/>
    <property type="match status" value="1"/>
</dbReference>
<dbReference type="Pfam" id="PF00005">
    <property type="entry name" value="ABC_tran"/>
    <property type="match status" value="1"/>
</dbReference>
<dbReference type="InterPro" id="IPR003593">
    <property type="entry name" value="AAA+_ATPase"/>
</dbReference>
<evidence type="ECO:0000256" key="6">
    <source>
        <dbReference type="SAM" id="MobiDB-lite"/>
    </source>
</evidence>
<comment type="caution">
    <text evidence="8">The sequence shown here is derived from an EMBL/GenBank/DDBJ whole genome shotgun (WGS) entry which is preliminary data.</text>
</comment>
<evidence type="ECO:0000256" key="3">
    <source>
        <dbReference type="ARBA" id="ARBA00022448"/>
    </source>
</evidence>
<evidence type="ECO:0000313" key="8">
    <source>
        <dbReference type="EMBL" id="MFD1983628.1"/>
    </source>
</evidence>
<evidence type="ECO:0000259" key="7">
    <source>
        <dbReference type="PROSITE" id="PS50893"/>
    </source>
</evidence>
<dbReference type="InterPro" id="IPR003439">
    <property type="entry name" value="ABC_transporter-like_ATP-bd"/>
</dbReference>
<dbReference type="InterPro" id="IPR021259">
    <property type="entry name" value="DUF2817"/>
</dbReference>
<proteinExistence type="inferred from homology"/>
<sequence>MNGSTGAANRPAGSTARHDEQVSPYAAGFATLRQGFRAAAQRAGAELFEYLHPLNGPDGEDLATDVALLGHRDATKLLVLISGTHGVEGPFGSTCQTAWLNQNSPWRLPEDTAILAIHLINPWGTAWSRRVNEDNVDLNRNFIDWSGPAPVNNGYAGLHDALTCREWEGPDRIGADEKLAVARKKLGHAGLGAIVEAGQYEFVDGMFYGGGGPVWSNRTLNEILTTFAGDARQVIVFDLHTGAGPYGYPALLSVASSEHPGLAWGKSIFGPALATVLTGPSAKTGTGIATTATGYVSDAVRKAIPNARVLPLVVECGTLDGPAVMEAVQADNWLHLFGKIDSPLGKRIRETLRAAFIPNDPDWQRTCLSSSLRYFDRALTDLQAVEIAKDNSRHPGQTPSTVRATVADLVPADDGKITTPAVQIDELHKSFGSLLVLKGVNLTAHAGEVISMIGSSGSGKSTFLRCINLLEQPDGGKVAIDGEVIKMKPLANGRLGPADMAQVERIRARVGMVFQNFNLWPHMTVVENIVEAPRHVLKEPREKAVEHAHALLKKVGLAEKHAHYPGQLSGGQQQRAAIARTLAMRPKVILFDEPTSALDPELVGEVLRVIRQLAEEGNTMILVTHEMQFAREVSHKVLFLHQGKVEEEAAPAELFGSPRSERLRQFLARTL</sequence>
<keyword evidence="9" id="KW-1185">Reference proteome</keyword>
<gene>
    <name evidence="8" type="ORF">ACFSOZ_13235</name>
</gene>
<dbReference type="InterPro" id="IPR050086">
    <property type="entry name" value="MetN_ABC_transporter-like"/>
</dbReference>
<dbReference type="SMART" id="SM00382">
    <property type="entry name" value="AAA"/>
    <property type="match status" value="1"/>
</dbReference>
<dbReference type="Pfam" id="PF10994">
    <property type="entry name" value="DUF2817"/>
    <property type="match status" value="1"/>
</dbReference>